<evidence type="ECO:0000313" key="1">
    <source>
        <dbReference type="EMBL" id="GJS85406.1"/>
    </source>
</evidence>
<evidence type="ECO:0000313" key="2">
    <source>
        <dbReference type="Proteomes" id="UP001151760"/>
    </source>
</evidence>
<dbReference type="SUPFAM" id="SSF56672">
    <property type="entry name" value="DNA/RNA polymerases"/>
    <property type="match status" value="1"/>
</dbReference>
<dbReference type="InterPro" id="IPR053134">
    <property type="entry name" value="RNA-dir_DNA_polymerase"/>
</dbReference>
<dbReference type="Gene3D" id="3.10.10.10">
    <property type="entry name" value="HIV Type 1 Reverse Transcriptase, subunit A, domain 1"/>
    <property type="match status" value="1"/>
</dbReference>
<reference evidence="1" key="2">
    <citation type="submission" date="2022-01" db="EMBL/GenBank/DDBJ databases">
        <authorList>
            <person name="Yamashiro T."/>
            <person name="Shiraishi A."/>
            <person name="Satake H."/>
            <person name="Nakayama K."/>
        </authorList>
    </citation>
    <scope>NUCLEOTIDE SEQUENCE</scope>
</reference>
<keyword evidence="2" id="KW-1185">Reference proteome</keyword>
<reference evidence="1" key="1">
    <citation type="journal article" date="2022" name="Int. J. Mol. Sci.">
        <title>Draft Genome of Tanacetum Coccineum: Genomic Comparison of Closely Related Tanacetum-Family Plants.</title>
        <authorList>
            <person name="Yamashiro T."/>
            <person name="Shiraishi A."/>
            <person name="Nakayama K."/>
            <person name="Satake H."/>
        </authorList>
    </citation>
    <scope>NUCLEOTIDE SEQUENCE</scope>
</reference>
<gene>
    <name evidence="1" type="ORF">Tco_0751947</name>
</gene>
<dbReference type="PANTHER" id="PTHR24559:SF444">
    <property type="entry name" value="REVERSE TRANSCRIPTASE DOMAIN-CONTAINING PROTEIN"/>
    <property type="match status" value="1"/>
</dbReference>
<protein>
    <submittedName>
        <fullName evidence="1">Uncharacterized protein</fullName>
    </submittedName>
</protein>
<organism evidence="1 2">
    <name type="scientific">Tanacetum coccineum</name>
    <dbReference type="NCBI Taxonomy" id="301880"/>
    <lineage>
        <taxon>Eukaryota</taxon>
        <taxon>Viridiplantae</taxon>
        <taxon>Streptophyta</taxon>
        <taxon>Embryophyta</taxon>
        <taxon>Tracheophyta</taxon>
        <taxon>Spermatophyta</taxon>
        <taxon>Magnoliopsida</taxon>
        <taxon>eudicotyledons</taxon>
        <taxon>Gunneridae</taxon>
        <taxon>Pentapetalae</taxon>
        <taxon>asterids</taxon>
        <taxon>campanulids</taxon>
        <taxon>Asterales</taxon>
        <taxon>Asteraceae</taxon>
        <taxon>Asteroideae</taxon>
        <taxon>Anthemideae</taxon>
        <taxon>Anthemidinae</taxon>
        <taxon>Tanacetum</taxon>
    </lineage>
</organism>
<dbReference type="EMBL" id="BQNB010011047">
    <property type="protein sequence ID" value="GJS85406.1"/>
    <property type="molecule type" value="Genomic_DNA"/>
</dbReference>
<name>A0ABQ4Z734_9ASTR</name>
<dbReference type="PANTHER" id="PTHR24559">
    <property type="entry name" value="TRANSPOSON TY3-I GAG-POL POLYPROTEIN"/>
    <property type="match status" value="1"/>
</dbReference>
<proteinExistence type="predicted"/>
<dbReference type="InterPro" id="IPR043502">
    <property type="entry name" value="DNA/RNA_pol_sf"/>
</dbReference>
<accession>A0ABQ4Z734</accession>
<comment type="caution">
    <text evidence="1">The sequence shown here is derived from an EMBL/GenBank/DDBJ whole genome shotgun (WGS) entry which is preliminary data.</text>
</comment>
<sequence>MTGALQRGRPRDDIRATLGGIVGGIAGTFIGGGDTGATPGVTAPSVTREQIEGHLSALRSLVKEHNSRGNVSLIRLNFDDLEDRTTARVVVMGKETGRPPKLILICGQFGLDDFVRSEEAFTNMELPKGEVSEVFVDQGAYDRVMLKLLRKPKPRHEVAVEEHIDGLVRASSPYNVILGRTGLKTLREVSSTIHSMSEDEGKERVYLAEQVLVNPSYPDQYTKEVLTELSSSSMHTKDRLHKKEIHATDRSTSVTMEVREWLKTKIIRPVRYPTRISNPVLVKKGDRSWRMCIDFKNLNSVCSKDYYPSLKAPLPYQNIDPLSACYTASRS</sequence>
<dbReference type="Proteomes" id="UP001151760">
    <property type="component" value="Unassembled WGS sequence"/>
</dbReference>